<dbReference type="Proteomes" id="UP000000263">
    <property type="component" value="Chromosome"/>
</dbReference>
<dbReference type="eggNOG" id="COG5184">
    <property type="taxonomic scope" value="Bacteria"/>
</dbReference>
<dbReference type="OrthoDB" id="27389at2"/>
<evidence type="ECO:0000313" key="5">
    <source>
        <dbReference type="Proteomes" id="UP000000263"/>
    </source>
</evidence>
<feature type="compositionally biased region" description="Low complexity" evidence="2">
    <location>
        <begin position="28"/>
        <end position="56"/>
    </location>
</feature>
<accession>A7NG10</accession>
<dbReference type="HOGENOM" id="CLU_014355_0_0_0"/>
<evidence type="ECO:0000256" key="2">
    <source>
        <dbReference type="SAM" id="MobiDB-lite"/>
    </source>
</evidence>
<keyword evidence="5" id="KW-1185">Reference proteome</keyword>
<protein>
    <submittedName>
        <fullName evidence="4">Regulator of chromosome condensation RCC1</fullName>
    </submittedName>
</protein>
<dbReference type="SUPFAM" id="SSF50985">
    <property type="entry name" value="RCC1/BLIP-II"/>
    <property type="match status" value="2"/>
</dbReference>
<dbReference type="Pfam" id="PF13540">
    <property type="entry name" value="RCC1_2"/>
    <property type="match status" value="2"/>
</dbReference>
<dbReference type="PANTHER" id="PTHR22872">
    <property type="entry name" value="BTK-BINDING PROTEIN-RELATED"/>
    <property type="match status" value="1"/>
</dbReference>
<reference evidence="4 5" key="1">
    <citation type="submission" date="2007-08" db="EMBL/GenBank/DDBJ databases">
        <title>Complete sequence of Roseiflexus castenholzii DSM 13941.</title>
        <authorList>
            <consortium name="US DOE Joint Genome Institute"/>
            <person name="Copeland A."/>
            <person name="Lucas S."/>
            <person name="Lapidus A."/>
            <person name="Barry K."/>
            <person name="Glavina del Rio T."/>
            <person name="Dalin E."/>
            <person name="Tice H."/>
            <person name="Pitluck S."/>
            <person name="Thompson L.S."/>
            <person name="Brettin T."/>
            <person name="Bruce D."/>
            <person name="Detter J.C."/>
            <person name="Han C."/>
            <person name="Tapia R."/>
            <person name="Schmutz J."/>
            <person name="Larimer F."/>
            <person name="Land M."/>
            <person name="Hauser L."/>
            <person name="Kyrpides N."/>
            <person name="Mikhailova N."/>
            <person name="Bryant D.A."/>
            <person name="Hanada S."/>
            <person name="Tsukatani Y."/>
            <person name="Richardson P."/>
        </authorList>
    </citation>
    <scope>NUCLEOTIDE SEQUENCE [LARGE SCALE GENOMIC DNA]</scope>
    <source>
        <strain evidence="5">DSM 13941 / HLO8</strain>
    </source>
</reference>
<sequence length="792" mass="77788">MNHRTILRWLLVVSVVGGILWSAQTGHTAPTPTTTEPPSTTTEPPSTTTEPPSTATRLHTSSFSPLQGVTAIAAGGAHTCALTSSGGVMCWGRNGFGQLGDGTTTDRSTPVAVSGLTSGVTAIAAGYAHTCALMSSGGVMCWGDNWSGQLGDGTTTDRSTPVAVSGLASGVTAIAAGDDHTCARTSSGGVMCWGDNWSGQLGDGTTTDRSTPVAVSGLGSGVTAIAAGGSHTCALMSSGGVWCWGDNWSGQLGDGTTTDRSTPVAVSGLASGVTAIAAGGFHTCARTSSGGVMCWGANWSGQLGDGTTTARSTPVAVSGLASGVTAIAAGDSHTCALTSSGGVWCWGYNFFGQLGDGTTTDRSTPVAVSGLGSGVTAIAAGDFHTCALMSSGGVRCWGRNKDGQLGDGTTTTRSTPVAVSGLVSGVTAIAAGDDHTCARTSSGGVMCWGDNWSGQLGDGTTTDRSTPVAVSGLGSGVTAIAAGGSHTCALMSSGGVWCWGRNSSGQLGDGTTTDRGTPVAVSGLPSEVTAIASGGVHTCALTSSGGVMCWGANWSGQLGDGTTTARSTPVAVSGLPSGVMAIAAGDLHTCALTSSGGVWCWGANSSGQLGDGTTTARSTPVAVSGLPSGVTAIAAGSFHTCALTSSGGVWCWGANWSGQLGDGSYTDSSTPVAVSGLPSGVTAIAAGRFHTCARTGSGGVWCWASNRYGQLGDGSYTDSSTPVAVSGLVSGVTAIAAGVVHTCARTSSGGVMCWGANSSGQLGDGRLLYRTTPVDVVVVTLPKVYLPLVIKG</sequence>
<dbReference type="PROSITE" id="PS50012">
    <property type="entry name" value="RCC1_3"/>
    <property type="match status" value="14"/>
</dbReference>
<evidence type="ECO:0000256" key="1">
    <source>
        <dbReference type="ARBA" id="ARBA00022737"/>
    </source>
</evidence>
<proteinExistence type="predicted"/>
<dbReference type="EMBL" id="CP000804">
    <property type="protein sequence ID" value="ABU56397.1"/>
    <property type="molecule type" value="Genomic_DNA"/>
</dbReference>
<feature type="domain" description="RCC1-like" evidence="3">
    <location>
        <begin position="272"/>
        <end position="573"/>
    </location>
</feature>
<dbReference type="InterPro" id="IPR000408">
    <property type="entry name" value="Reg_chr_condens"/>
</dbReference>
<evidence type="ECO:0000259" key="3">
    <source>
        <dbReference type="Pfam" id="PF25390"/>
    </source>
</evidence>
<dbReference type="InterPro" id="IPR051625">
    <property type="entry name" value="Signaling_Regulatory_Domain"/>
</dbReference>
<name>A7NG10_ROSCS</name>
<dbReference type="RefSeq" id="WP_011997801.1">
    <property type="nucleotide sequence ID" value="NC_009767.1"/>
</dbReference>
<feature type="region of interest" description="Disordered" evidence="2">
    <location>
        <begin position="24"/>
        <end position="58"/>
    </location>
</feature>
<dbReference type="InterPro" id="IPR009091">
    <property type="entry name" value="RCC1/BLIP-II"/>
</dbReference>
<keyword evidence="1" id="KW-0677">Repeat</keyword>
<dbReference type="KEGG" id="rca:Rcas_0264"/>
<organism evidence="4 5">
    <name type="scientific">Roseiflexus castenholzii (strain DSM 13941 / HLO8)</name>
    <dbReference type="NCBI Taxonomy" id="383372"/>
    <lineage>
        <taxon>Bacteria</taxon>
        <taxon>Bacillati</taxon>
        <taxon>Chloroflexota</taxon>
        <taxon>Chloroflexia</taxon>
        <taxon>Chloroflexales</taxon>
        <taxon>Roseiflexineae</taxon>
        <taxon>Roseiflexaceae</taxon>
        <taxon>Roseiflexus</taxon>
    </lineage>
</organism>
<dbReference type="Gene3D" id="2.130.10.30">
    <property type="entry name" value="Regulator of chromosome condensation 1/beta-lactamase-inhibitor protein II"/>
    <property type="match status" value="4"/>
</dbReference>
<dbReference type="Pfam" id="PF00415">
    <property type="entry name" value="RCC1"/>
    <property type="match status" value="4"/>
</dbReference>
<dbReference type="Pfam" id="PF25390">
    <property type="entry name" value="WD40_RLD"/>
    <property type="match status" value="1"/>
</dbReference>
<evidence type="ECO:0000313" key="4">
    <source>
        <dbReference type="EMBL" id="ABU56397.1"/>
    </source>
</evidence>
<gene>
    <name evidence="4" type="ordered locus">Rcas_0264</name>
</gene>
<dbReference type="PRINTS" id="PR00633">
    <property type="entry name" value="RCCNDNSATION"/>
</dbReference>
<dbReference type="InterPro" id="IPR058923">
    <property type="entry name" value="RCC1-like_dom"/>
</dbReference>
<dbReference type="STRING" id="383372.Rcas_0264"/>
<dbReference type="AlphaFoldDB" id="A7NG10"/>